<keyword evidence="1" id="KW-0963">Cytoplasm</keyword>
<dbReference type="STRING" id="1236989.JCM15548_51"/>
<dbReference type="OrthoDB" id="9807278at2"/>
<dbReference type="PROSITE" id="PS00101">
    <property type="entry name" value="HEXAPEP_TRANSFERASES"/>
    <property type="match status" value="1"/>
</dbReference>
<evidence type="ECO:0000313" key="10">
    <source>
        <dbReference type="EMBL" id="GAO27998.1"/>
    </source>
</evidence>
<dbReference type="Gene3D" id="1.20.1180.10">
    <property type="entry name" value="Udp N-acetylglucosamine O-acyltransferase, C-terminal domain"/>
    <property type="match status" value="1"/>
</dbReference>
<accession>A0A0E9LRT9</accession>
<evidence type="ECO:0000313" key="11">
    <source>
        <dbReference type="Proteomes" id="UP000032900"/>
    </source>
</evidence>
<keyword evidence="5" id="KW-0677">Repeat</keyword>
<dbReference type="InterPro" id="IPR037157">
    <property type="entry name" value="Acetyltransf_C_sf"/>
</dbReference>
<keyword evidence="7 10" id="KW-0012">Acyltransferase</keyword>
<proteinExistence type="predicted"/>
<dbReference type="Pfam" id="PF13720">
    <property type="entry name" value="Acetyltransf_11"/>
    <property type="match status" value="1"/>
</dbReference>
<dbReference type="Pfam" id="PF00132">
    <property type="entry name" value="Hexapep"/>
    <property type="match status" value="1"/>
</dbReference>
<organism evidence="10 11">
    <name type="scientific">Geofilum rubicundum JCM 15548</name>
    <dbReference type="NCBI Taxonomy" id="1236989"/>
    <lineage>
        <taxon>Bacteria</taxon>
        <taxon>Pseudomonadati</taxon>
        <taxon>Bacteroidota</taxon>
        <taxon>Bacteroidia</taxon>
        <taxon>Marinilabiliales</taxon>
        <taxon>Marinilabiliaceae</taxon>
        <taxon>Geofilum</taxon>
    </lineage>
</organism>
<dbReference type="NCBIfam" id="TIGR01852">
    <property type="entry name" value="lipid_A_lpxA"/>
    <property type="match status" value="1"/>
</dbReference>
<dbReference type="SUPFAM" id="SSF51161">
    <property type="entry name" value="Trimeric LpxA-like enzymes"/>
    <property type="match status" value="1"/>
</dbReference>
<dbReference type="AlphaFoldDB" id="A0A0E9LRT9"/>
<keyword evidence="2" id="KW-0444">Lipid biosynthesis</keyword>
<evidence type="ECO:0000259" key="9">
    <source>
        <dbReference type="Pfam" id="PF25087"/>
    </source>
</evidence>
<dbReference type="InterPro" id="IPR001451">
    <property type="entry name" value="Hexapep"/>
</dbReference>
<dbReference type="InterPro" id="IPR056729">
    <property type="entry name" value="GMPPB_C"/>
</dbReference>
<gene>
    <name evidence="10" type="ORF">JCM15548_51</name>
</gene>
<dbReference type="InterPro" id="IPR011004">
    <property type="entry name" value="Trimer_LpxA-like_sf"/>
</dbReference>
<dbReference type="Gene3D" id="2.160.10.10">
    <property type="entry name" value="Hexapeptide repeat proteins"/>
    <property type="match status" value="1"/>
</dbReference>
<keyword evidence="6" id="KW-0443">Lipid metabolism</keyword>
<dbReference type="CDD" id="cd03351">
    <property type="entry name" value="LbH_UDP-GlcNAc_AT"/>
    <property type="match status" value="1"/>
</dbReference>
<comment type="caution">
    <text evidence="10">The sequence shown here is derived from an EMBL/GenBank/DDBJ whole genome shotgun (WGS) entry which is preliminary data.</text>
</comment>
<evidence type="ECO:0000256" key="1">
    <source>
        <dbReference type="ARBA" id="ARBA00022490"/>
    </source>
</evidence>
<name>A0A0E9LRT9_9BACT</name>
<dbReference type="EMBL" id="BAZW01000001">
    <property type="protein sequence ID" value="GAO27998.1"/>
    <property type="molecule type" value="Genomic_DNA"/>
</dbReference>
<feature type="domain" description="UDP N-acetylglucosamine O-acyltransferase C-terminal" evidence="8">
    <location>
        <begin position="173"/>
        <end position="254"/>
    </location>
</feature>
<dbReference type="GO" id="GO:0009245">
    <property type="term" value="P:lipid A biosynthetic process"/>
    <property type="evidence" value="ECO:0007669"/>
    <property type="project" value="UniProtKB-KW"/>
</dbReference>
<feature type="domain" description="Mannose-1-phosphate guanyltransferase C-terminal" evidence="9">
    <location>
        <begin position="6"/>
        <end position="89"/>
    </location>
</feature>
<dbReference type="PANTHER" id="PTHR43480:SF1">
    <property type="entry name" value="ACYL-[ACYL-CARRIER-PROTEIN]--UDP-N-ACETYLGLUCOSAMINE O-ACYLTRANSFERASE, MITOCHONDRIAL-RELATED"/>
    <property type="match status" value="1"/>
</dbReference>
<dbReference type="Pfam" id="PF25087">
    <property type="entry name" value="GMPPB_C"/>
    <property type="match status" value="1"/>
</dbReference>
<dbReference type="PIRSF" id="PIRSF000456">
    <property type="entry name" value="UDP-GlcNAc_acltr"/>
    <property type="match status" value="1"/>
</dbReference>
<dbReference type="NCBIfam" id="NF003657">
    <property type="entry name" value="PRK05289.1"/>
    <property type="match status" value="1"/>
</dbReference>
<evidence type="ECO:0000256" key="6">
    <source>
        <dbReference type="ARBA" id="ARBA00023098"/>
    </source>
</evidence>
<dbReference type="Proteomes" id="UP000032900">
    <property type="component" value="Unassembled WGS sequence"/>
</dbReference>
<dbReference type="PANTHER" id="PTHR43480">
    <property type="entry name" value="ACYL-[ACYL-CARRIER-PROTEIN]--UDP-N-ACETYLGLUCOSAMINE O-ACYLTRANSFERASE"/>
    <property type="match status" value="1"/>
</dbReference>
<keyword evidence="4 10" id="KW-0808">Transferase</keyword>
<dbReference type="InterPro" id="IPR010137">
    <property type="entry name" value="Lipid_A_LpxA"/>
</dbReference>
<dbReference type="GO" id="GO:0008780">
    <property type="term" value="F:acyl-[acyl-carrier-protein]-UDP-N-acetylglucosamine O-acyltransferase activity"/>
    <property type="evidence" value="ECO:0007669"/>
    <property type="project" value="InterPro"/>
</dbReference>
<evidence type="ECO:0000256" key="4">
    <source>
        <dbReference type="ARBA" id="ARBA00022679"/>
    </source>
</evidence>
<dbReference type="InterPro" id="IPR018357">
    <property type="entry name" value="Hexapep_transf_CS"/>
</dbReference>
<sequence>MKQPLAYVHPEAKIAPNVVIEPFVTIDKNVVIGEGSRIGSNATILEGTTIGKNCNIFPGAVIGAVPQDLKFVGEETTVEIGDNTTIREFATINRGTKARNKTVIGNNCLLMAYVHVAHDCIIGNNVILVNSVQVAGEVVIEDWAIIGGLSAIHQFVHIGAHVMVAGGSLVSKDIPPFIKAGRERLSYVGVNSIGLRRRSFTNEQIRDIQDCYRVLFQSSLNNSDALIRIEAELPASNERDDILLFVRNSQRGIIRGYASGNEA</sequence>
<dbReference type="InterPro" id="IPR029098">
    <property type="entry name" value="Acetyltransf_C"/>
</dbReference>
<protein>
    <submittedName>
        <fullName evidence="10">Acyl-[acyl-carrier-protein]-UDP-N-acetylglucosamine O-acyltransferase</fullName>
    </submittedName>
</protein>
<evidence type="ECO:0000256" key="5">
    <source>
        <dbReference type="ARBA" id="ARBA00022737"/>
    </source>
</evidence>
<evidence type="ECO:0000256" key="2">
    <source>
        <dbReference type="ARBA" id="ARBA00022516"/>
    </source>
</evidence>
<reference evidence="10 11" key="1">
    <citation type="journal article" date="2015" name="Microbes Environ.">
        <title>Distribution and evolution of nitrogen fixation genes in the phylum bacteroidetes.</title>
        <authorList>
            <person name="Inoue J."/>
            <person name="Oshima K."/>
            <person name="Suda W."/>
            <person name="Sakamoto M."/>
            <person name="Iino T."/>
            <person name="Noda S."/>
            <person name="Hongoh Y."/>
            <person name="Hattori M."/>
            <person name="Ohkuma M."/>
        </authorList>
    </citation>
    <scope>NUCLEOTIDE SEQUENCE [LARGE SCALE GENOMIC DNA]</scope>
    <source>
        <strain evidence="10">JCM 15548</strain>
    </source>
</reference>
<dbReference type="RefSeq" id="WP_062121918.1">
    <property type="nucleotide sequence ID" value="NZ_BAZW01000001.1"/>
</dbReference>
<dbReference type="GO" id="GO:0016020">
    <property type="term" value="C:membrane"/>
    <property type="evidence" value="ECO:0007669"/>
    <property type="project" value="GOC"/>
</dbReference>
<evidence type="ECO:0000256" key="3">
    <source>
        <dbReference type="ARBA" id="ARBA00022556"/>
    </source>
</evidence>
<evidence type="ECO:0000259" key="8">
    <source>
        <dbReference type="Pfam" id="PF13720"/>
    </source>
</evidence>
<keyword evidence="11" id="KW-1185">Reference proteome</keyword>
<evidence type="ECO:0000256" key="7">
    <source>
        <dbReference type="ARBA" id="ARBA00023315"/>
    </source>
</evidence>
<keyword evidence="3" id="KW-0441">Lipid A biosynthesis</keyword>